<dbReference type="EMBL" id="RQTK01000487">
    <property type="protein sequence ID" value="RUS78830.1"/>
    <property type="molecule type" value="Genomic_DNA"/>
</dbReference>
<feature type="compositionally biased region" description="Polar residues" evidence="1">
    <location>
        <begin position="1"/>
        <end position="20"/>
    </location>
</feature>
<gene>
    <name evidence="2" type="ORF">EGW08_013415</name>
</gene>
<evidence type="ECO:0000313" key="2">
    <source>
        <dbReference type="EMBL" id="RUS78830.1"/>
    </source>
</evidence>
<evidence type="ECO:0000313" key="3">
    <source>
        <dbReference type="Proteomes" id="UP000271974"/>
    </source>
</evidence>
<keyword evidence="3" id="KW-1185">Reference proteome</keyword>
<sequence>MVFKSSSKLTLSDGPGSSHSVPGLYRHPGQASFPSSSHLLAETSNSVTSRSGQASFPSSSHLLAETTSSSVTSRPGRLARAVRRASLAPCAGPRKEGLPHAEKISSMFVSSLGFVKDEGYCGELGGVKFILYSASLKDRFGNRNFVRVCVKFILYSASLKDRFGNRHFVRVSYMFLTRGRGLPVPVARMSDIPGLVILAITETLRNEGAPASNRSSIQDLRSQ</sequence>
<proteinExistence type="predicted"/>
<accession>A0A433TBE0</accession>
<reference evidence="2 3" key="1">
    <citation type="submission" date="2019-01" db="EMBL/GenBank/DDBJ databases">
        <title>A draft genome assembly of the solar-powered sea slug Elysia chlorotica.</title>
        <authorList>
            <person name="Cai H."/>
            <person name="Li Q."/>
            <person name="Fang X."/>
            <person name="Li J."/>
            <person name="Curtis N.E."/>
            <person name="Altenburger A."/>
            <person name="Shibata T."/>
            <person name="Feng M."/>
            <person name="Maeda T."/>
            <person name="Schwartz J.A."/>
            <person name="Shigenobu S."/>
            <person name="Lundholm N."/>
            <person name="Nishiyama T."/>
            <person name="Yang H."/>
            <person name="Hasebe M."/>
            <person name="Li S."/>
            <person name="Pierce S.K."/>
            <person name="Wang J."/>
        </authorList>
    </citation>
    <scope>NUCLEOTIDE SEQUENCE [LARGE SCALE GENOMIC DNA]</scope>
    <source>
        <strain evidence="2">EC2010</strain>
        <tissue evidence="2">Whole organism of an adult</tissue>
    </source>
</reference>
<comment type="caution">
    <text evidence="2">The sequence shown here is derived from an EMBL/GenBank/DDBJ whole genome shotgun (WGS) entry which is preliminary data.</text>
</comment>
<evidence type="ECO:0000256" key="1">
    <source>
        <dbReference type="SAM" id="MobiDB-lite"/>
    </source>
</evidence>
<dbReference type="AlphaFoldDB" id="A0A433TBE0"/>
<organism evidence="2 3">
    <name type="scientific">Elysia chlorotica</name>
    <name type="common">Eastern emerald elysia</name>
    <name type="synonym">Sea slug</name>
    <dbReference type="NCBI Taxonomy" id="188477"/>
    <lineage>
        <taxon>Eukaryota</taxon>
        <taxon>Metazoa</taxon>
        <taxon>Spiralia</taxon>
        <taxon>Lophotrochozoa</taxon>
        <taxon>Mollusca</taxon>
        <taxon>Gastropoda</taxon>
        <taxon>Heterobranchia</taxon>
        <taxon>Euthyneura</taxon>
        <taxon>Panpulmonata</taxon>
        <taxon>Sacoglossa</taxon>
        <taxon>Placobranchoidea</taxon>
        <taxon>Plakobranchidae</taxon>
        <taxon>Elysia</taxon>
    </lineage>
</organism>
<name>A0A433TBE0_ELYCH</name>
<protein>
    <submittedName>
        <fullName evidence="2">Uncharacterized protein</fullName>
    </submittedName>
</protein>
<feature type="region of interest" description="Disordered" evidence="1">
    <location>
        <begin position="1"/>
        <end position="28"/>
    </location>
</feature>
<dbReference type="Proteomes" id="UP000271974">
    <property type="component" value="Unassembled WGS sequence"/>
</dbReference>